<gene>
    <name evidence="3" type="ORF">QOZ84_00795</name>
</gene>
<feature type="transmembrane region" description="Helical" evidence="1">
    <location>
        <begin position="331"/>
        <end position="352"/>
    </location>
</feature>
<name>A0ABT7E568_9FIRM</name>
<evidence type="ECO:0000259" key="2">
    <source>
        <dbReference type="Pfam" id="PF26514"/>
    </source>
</evidence>
<keyword evidence="4" id="KW-1185">Reference proteome</keyword>
<evidence type="ECO:0000313" key="4">
    <source>
        <dbReference type="Proteomes" id="UP001301012"/>
    </source>
</evidence>
<feature type="domain" description="DUF8173" evidence="2">
    <location>
        <begin position="202"/>
        <end position="346"/>
    </location>
</feature>
<feature type="transmembrane region" description="Helical" evidence="1">
    <location>
        <begin position="213"/>
        <end position="230"/>
    </location>
</feature>
<feature type="transmembrane region" description="Helical" evidence="1">
    <location>
        <begin position="277"/>
        <end position="296"/>
    </location>
</feature>
<keyword evidence="1" id="KW-0812">Transmembrane</keyword>
<evidence type="ECO:0000256" key="1">
    <source>
        <dbReference type="SAM" id="Phobius"/>
    </source>
</evidence>
<accession>A0ABT7E568</accession>
<dbReference type="Pfam" id="PF26514">
    <property type="entry name" value="DUF8173"/>
    <property type="match status" value="1"/>
</dbReference>
<dbReference type="RefSeq" id="WP_284131056.1">
    <property type="nucleotide sequence ID" value="NZ_JASKYM010000001.1"/>
</dbReference>
<proteinExistence type="predicted"/>
<organism evidence="3 4">
    <name type="scientific">Romboutsia sedimentorum</name>
    <dbReference type="NCBI Taxonomy" id="1368474"/>
    <lineage>
        <taxon>Bacteria</taxon>
        <taxon>Bacillati</taxon>
        <taxon>Bacillota</taxon>
        <taxon>Clostridia</taxon>
        <taxon>Peptostreptococcales</taxon>
        <taxon>Peptostreptococcaceae</taxon>
        <taxon>Romboutsia</taxon>
    </lineage>
</organism>
<feature type="transmembrane region" description="Helical" evidence="1">
    <location>
        <begin position="308"/>
        <end position="325"/>
    </location>
</feature>
<dbReference type="EMBL" id="JASKYM010000001">
    <property type="protein sequence ID" value="MDK2562068.1"/>
    <property type="molecule type" value="Genomic_DNA"/>
</dbReference>
<dbReference type="Proteomes" id="UP001301012">
    <property type="component" value="Unassembled WGS sequence"/>
</dbReference>
<comment type="caution">
    <text evidence="3">The sequence shown here is derived from an EMBL/GenBank/DDBJ whole genome shotgun (WGS) entry which is preliminary data.</text>
</comment>
<keyword evidence="1" id="KW-0472">Membrane</keyword>
<reference evidence="3 4" key="1">
    <citation type="submission" date="2023-05" db="EMBL/GenBank/DDBJ databases">
        <title>Rombocin, a short stable natural nisin variant, displays selective antimicrobial activity against Listeria monocytogenes and employs dual mode of action to kill target bacterial strains.</title>
        <authorList>
            <person name="Wambui J."/>
            <person name="Stephan R."/>
            <person name="Kuipers O.P."/>
        </authorList>
    </citation>
    <scope>NUCLEOTIDE SEQUENCE [LARGE SCALE GENOMIC DNA]</scope>
    <source>
        <strain evidence="3 4">RC002</strain>
    </source>
</reference>
<evidence type="ECO:0000313" key="3">
    <source>
        <dbReference type="EMBL" id="MDK2562068.1"/>
    </source>
</evidence>
<sequence>MKKIRICIFTMLMVIMLSITVFADGKRSSSNLFLFSDLVNTKENVNGDVYAFAQDIKINSLVGGDVISCGQDITIKSDEILGNIRGAGQSLDIDVKNTKNITLAGQDISIGENTNCNAAYIASQSIDFKGNTNDLYVSAQDVVIDGKVKGNLEVNGENILITENANILGNIKIKSPNEAVVKGDMASKNINYENTASEANFKQEHKSNVVSEVMSIVSAIIVALLLSVIFKKYFYSVEKSLDLCLWKYMLVGFGILILVPVLIVFLCITVIGIPIGLVILFLYILSIYLCPMVTGITLGQRLLANKNIYLQVICGVLVIKILLLIPFIDAIAWVVCIMFTLGSICMKIVNYIRSKSNNI</sequence>
<keyword evidence="1" id="KW-1133">Transmembrane helix</keyword>
<feature type="transmembrane region" description="Helical" evidence="1">
    <location>
        <begin position="250"/>
        <end position="271"/>
    </location>
</feature>
<dbReference type="InterPro" id="IPR058486">
    <property type="entry name" value="DUF8173"/>
</dbReference>
<protein>
    <submittedName>
        <fullName evidence="3">Polymer-forming cytoskeletal protein</fullName>
    </submittedName>
</protein>